<evidence type="ECO:0000259" key="24">
    <source>
        <dbReference type="Pfam" id="PF08245"/>
    </source>
</evidence>
<dbReference type="Pfam" id="PF08245">
    <property type="entry name" value="Mur_ligase_M"/>
    <property type="match status" value="1"/>
</dbReference>
<evidence type="ECO:0000256" key="18">
    <source>
        <dbReference type="ARBA" id="ARBA00047493"/>
    </source>
</evidence>
<comment type="similarity">
    <text evidence="5 22">Belongs to the folylpolyglutamate synthase family.</text>
</comment>
<comment type="catalytic activity">
    <reaction evidence="20">
        <text>(6R)-5,10-methylenetetrahydrofolyl-(gamma-L-Glu)(n) + L-glutamate + ATP = (6R)-5,10-methylenetetrahydrofolyl-(gamma-L-Glu)(n+1) + ADP + phosphate + H(+)</text>
        <dbReference type="Rhea" id="RHEA:51912"/>
        <dbReference type="Rhea" id="RHEA-COMP:13257"/>
        <dbReference type="Rhea" id="RHEA-COMP:13258"/>
        <dbReference type="ChEBI" id="CHEBI:15378"/>
        <dbReference type="ChEBI" id="CHEBI:29985"/>
        <dbReference type="ChEBI" id="CHEBI:30616"/>
        <dbReference type="ChEBI" id="CHEBI:43474"/>
        <dbReference type="ChEBI" id="CHEBI:136572"/>
        <dbReference type="ChEBI" id="CHEBI:456216"/>
        <dbReference type="EC" id="6.3.2.17"/>
    </reaction>
</comment>
<keyword evidence="10" id="KW-0479">Metal-binding</keyword>
<keyword evidence="13" id="KW-0460">Magnesium</keyword>
<evidence type="ECO:0000256" key="20">
    <source>
        <dbReference type="ARBA" id="ARBA00049035"/>
    </source>
</evidence>
<dbReference type="Pfam" id="PF02875">
    <property type="entry name" value="Mur_ligase_C"/>
    <property type="match status" value="1"/>
</dbReference>
<dbReference type="PANTHER" id="PTHR11136:SF0">
    <property type="entry name" value="DIHYDROFOLATE SYNTHETASE-RELATED"/>
    <property type="match status" value="1"/>
</dbReference>
<dbReference type="GO" id="GO:0008841">
    <property type="term" value="F:dihydrofolate synthase activity"/>
    <property type="evidence" value="ECO:0007669"/>
    <property type="project" value="UniProtKB-EC"/>
</dbReference>
<evidence type="ECO:0000256" key="19">
    <source>
        <dbReference type="ARBA" id="ARBA00047808"/>
    </source>
</evidence>
<evidence type="ECO:0000256" key="2">
    <source>
        <dbReference type="ARBA" id="ARBA00002714"/>
    </source>
</evidence>
<dbReference type="InterPro" id="IPR013221">
    <property type="entry name" value="Mur_ligase_cen"/>
</dbReference>
<dbReference type="InterPro" id="IPR036565">
    <property type="entry name" value="Mur-like_cat_sf"/>
</dbReference>
<comment type="pathway">
    <text evidence="4">Cofactor biosynthesis; tetrahydrofolylpolyglutamate biosynthesis.</text>
</comment>
<feature type="domain" description="Mur ligase C-terminal" evidence="23">
    <location>
        <begin position="294"/>
        <end position="413"/>
    </location>
</feature>
<dbReference type="SUPFAM" id="SSF53244">
    <property type="entry name" value="MurD-like peptide ligases, peptide-binding domain"/>
    <property type="match status" value="1"/>
</dbReference>
<evidence type="ECO:0000256" key="1">
    <source>
        <dbReference type="ARBA" id="ARBA00001946"/>
    </source>
</evidence>
<name>A0A7T0BXV2_9BACT</name>
<dbReference type="NCBIfam" id="TIGR01499">
    <property type="entry name" value="folC"/>
    <property type="match status" value="1"/>
</dbReference>
<sequence>MNYEQTCDYLDDLIKSGIKLGLENTSRLLKALGNPQLKVPTVHIAGTNGKGSTAIFTESILRSAGYRTGLYTSPHLLDYRERIQVNRQEILPEELAQVATCIKEACEQENIPATYFEVATAIAFLHFFQSGCEWNIIEVGMGGRLDSTNLCKAQVSVITSISKDHESSLGQNLEAIAAEKAAIIKPGGTVLAGKNKPEVCEVIEAWAREKGCPVEFLGREFKIRGRTWNGHVQTFDWSSPDLLLEGLEIPLLGEFQVQNAALAVAATRQAVKTQEAVLSEHYLRSGLKNAYWPGRMEVVETNPIVLLDCAHNPDSVKKLTDSIREHFRFEKSRVILGVMKDKDLPQIAEIIGSFADEVYITQPRMERSADPHNLFKLLQISNKVIEIIDEIQYALHTAKNRSGPRDLILVTGSVFTIAEAKQSIEHQKLH</sequence>
<evidence type="ECO:0000256" key="3">
    <source>
        <dbReference type="ARBA" id="ARBA00004799"/>
    </source>
</evidence>
<protein>
    <recommendedName>
        <fullName evidence="8">Dihydrofolate synthase/folylpolyglutamate synthase</fullName>
        <ecNumber evidence="6">6.3.2.12</ecNumber>
        <ecNumber evidence="7">6.3.2.17</ecNumber>
    </recommendedName>
    <alternativeName>
        <fullName evidence="17">Folylpoly-gamma-glutamate synthetase-dihydrofolate synthetase</fullName>
    </alternativeName>
    <alternativeName>
        <fullName evidence="15">Folylpolyglutamate synthetase</fullName>
    </alternativeName>
    <alternativeName>
        <fullName evidence="16">Tetrahydrofolylpolyglutamate synthase</fullName>
    </alternativeName>
</protein>
<dbReference type="EC" id="6.3.2.17" evidence="7"/>
<dbReference type="InterPro" id="IPR001645">
    <property type="entry name" value="Folylpolyglutamate_synth"/>
</dbReference>
<evidence type="ECO:0000256" key="17">
    <source>
        <dbReference type="ARBA" id="ARBA00032510"/>
    </source>
</evidence>
<evidence type="ECO:0000256" key="14">
    <source>
        <dbReference type="ARBA" id="ARBA00022909"/>
    </source>
</evidence>
<evidence type="ECO:0000256" key="16">
    <source>
        <dbReference type="ARBA" id="ARBA00030592"/>
    </source>
</evidence>
<evidence type="ECO:0000313" key="26">
    <source>
        <dbReference type="Proteomes" id="UP000594688"/>
    </source>
</evidence>
<evidence type="ECO:0000256" key="7">
    <source>
        <dbReference type="ARBA" id="ARBA00013025"/>
    </source>
</evidence>
<evidence type="ECO:0000256" key="5">
    <source>
        <dbReference type="ARBA" id="ARBA00008276"/>
    </source>
</evidence>
<dbReference type="InterPro" id="IPR004101">
    <property type="entry name" value="Mur_ligase_C"/>
</dbReference>
<evidence type="ECO:0000256" key="22">
    <source>
        <dbReference type="PIRNR" id="PIRNR001563"/>
    </source>
</evidence>
<evidence type="ECO:0000256" key="15">
    <source>
        <dbReference type="ARBA" id="ARBA00030048"/>
    </source>
</evidence>
<evidence type="ECO:0000259" key="23">
    <source>
        <dbReference type="Pfam" id="PF02875"/>
    </source>
</evidence>
<dbReference type="GO" id="GO:0005524">
    <property type="term" value="F:ATP binding"/>
    <property type="evidence" value="ECO:0007669"/>
    <property type="project" value="UniProtKB-KW"/>
</dbReference>
<dbReference type="GO" id="GO:0005737">
    <property type="term" value="C:cytoplasm"/>
    <property type="evidence" value="ECO:0007669"/>
    <property type="project" value="TreeGrafter"/>
</dbReference>
<evidence type="ECO:0000256" key="9">
    <source>
        <dbReference type="ARBA" id="ARBA00022598"/>
    </source>
</evidence>
<dbReference type="SUPFAM" id="SSF53623">
    <property type="entry name" value="MurD-like peptide ligases, catalytic domain"/>
    <property type="match status" value="1"/>
</dbReference>
<evidence type="ECO:0000256" key="4">
    <source>
        <dbReference type="ARBA" id="ARBA00005150"/>
    </source>
</evidence>
<dbReference type="EMBL" id="CP048685">
    <property type="protein sequence ID" value="QPJ62965.1"/>
    <property type="molecule type" value="Genomic_DNA"/>
</dbReference>
<dbReference type="GO" id="GO:0046872">
    <property type="term" value="F:metal ion binding"/>
    <property type="evidence" value="ECO:0007669"/>
    <property type="project" value="UniProtKB-KW"/>
</dbReference>
<comment type="cofactor">
    <cofactor evidence="1">
        <name>Mg(2+)</name>
        <dbReference type="ChEBI" id="CHEBI:18420"/>
    </cofactor>
</comment>
<organism evidence="25 26">
    <name type="scientific">Candidatus Nitronauta litoralis</name>
    <dbReference type="NCBI Taxonomy" id="2705533"/>
    <lineage>
        <taxon>Bacteria</taxon>
        <taxon>Pseudomonadati</taxon>
        <taxon>Nitrospinota/Tectimicrobiota group</taxon>
        <taxon>Nitrospinota</taxon>
        <taxon>Nitrospinia</taxon>
        <taxon>Nitrospinales</taxon>
        <taxon>Nitrospinaceae</taxon>
        <taxon>Candidatus Nitronauta</taxon>
    </lineage>
</organism>
<dbReference type="PROSITE" id="PS01011">
    <property type="entry name" value="FOLYLPOLYGLU_SYNT_1"/>
    <property type="match status" value="1"/>
</dbReference>
<comment type="function">
    <text evidence="2">Functions in two distinct reactions of the de novo folate biosynthetic pathway. Catalyzes the addition of a glutamate residue to dihydropteroate (7,8-dihydropteroate or H2Pte) to form dihydrofolate (7,8-dihydrofolate monoglutamate or H2Pte-Glu). Also catalyzes successive additions of L-glutamate to tetrahydrofolate or 10-formyltetrahydrofolate or 5,10-methylenetetrahydrofolate, leading to folylpolyglutamate derivatives.</text>
</comment>
<dbReference type="GO" id="GO:0004326">
    <property type="term" value="F:tetrahydrofolylpolyglutamate synthase activity"/>
    <property type="evidence" value="ECO:0007669"/>
    <property type="project" value="UniProtKB-EC"/>
</dbReference>
<dbReference type="GO" id="GO:0046656">
    <property type="term" value="P:folic acid biosynthetic process"/>
    <property type="evidence" value="ECO:0007669"/>
    <property type="project" value="UniProtKB-KW"/>
</dbReference>
<comment type="catalytic activity">
    <reaction evidence="21">
        <text>7,8-dihydropteroate + L-glutamate + ATP = 7,8-dihydrofolate + ADP + phosphate + H(+)</text>
        <dbReference type="Rhea" id="RHEA:23584"/>
        <dbReference type="ChEBI" id="CHEBI:15378"/>
        <dbReference type="ChEBI" id="CHEBI:17839"/>
        <dbReference type="ChEBI" id="CHEBI:29985"/>
        <dbReference type="ChEBI" id="CHEBI:30616"/>
        <dbReference type="ChEBI" id="CHEBI:43474"/>
        <dbReference type="ChEBI" id="CHEBI:57451"/>
        <dbReference type="ChEBI" id="CHEBI:456216"/>
        <dbReference type="EC" id="6.3.2.12"/>
    </reaction>
</comment>
<reference evidence="25 26" key="1">
    <citation type="submission" date="2020-02" db="EMBL/GenBank/DDBJ databases">
        <title>Genomic and physiological characterization of two novel Nitrospinaceae genera.</title>
        <authorList>
            <person name="Mueller A.J."/>
            <person name="Jung M.-Y."/>
            <person name="Strachan C.R."/>
            <person name="Herbold C.W."/>
            <person name="Kirkegaard R.H."/>
            <person name="Daims H."/>
        </authorList>
    </citation>
    <scope>NUCLEOTIDE SEQUENCE [LARGE SCALE GENOMIC DNA]</scope>
    <source>
        <strain evidence="25">EB</strain>
    </source>
</reference>
<keyword evidence="9 22" id="KW-0436">Ligase</keyword>
<evidence type="ECO:0000256" key="6">
    <source>
        <dbReference type="ARBA" id="ARBA00013023"/>
    </source>
</evidence>
<comment type="pathway">
    <text evidence="3">Cofactor biosynthesis; tetrahydrofolate biosynthesis; 7,8-dihydrofolate from 2-amino-4-hydroxy-6-hydroxymethyl-7,8-dihydropteridine diphosphate and 4-aminobenzoate: step 2/2.</text>
</comment>
<dbReference type="Gene3D" id="3.90.190.20">
    <property type="entry name" value="Mur ligase, C-terminal domain"/>
    <property type="match status" value="1"/>
</dbReference>
<proteinExistence type="inferred from homology"/>
<accession>A0A7T0BXV2</accession>
<dbReference type="KEGG" id="nli:G3M70_14210"/>
<dbReference type="Gene3D" id="3.40.1190.10">
    <property type="entry name" value="Mur-like, catalytic domain"/>
    <property type="match status" value="1"/>
</dbReference>
<evidence type="ECO:0000256" key="13">
    <source>
        <dbReference type="ARBA" id="ARBA00022842"/>
    </source>
</evidence>
<dbReference type="PIRSF" id="PIRSF001563">
    <property type="entry name" value="Folylpolyglu_synth"/>
    <property type="match status" value="1"/>
</dbReference>
<feature type="domain" description="Mur ligase central" evidence="24">
    <location>
        <begin position="44"/>
        <end position="266"/>
    </location>
</feature>
<dbReference type="EC" id="6.3.2.12" evidence="6"/>
<comment type="catalytic activity">
    <reaction evidence="18">
        <text>(6S)-5,6,7,8-tetrahydrofolyl-(gamma-L-Glu)(n) + L-glutamate + ATP = (6S)-5,6,7,8-tetrahydrofolyl-(gamma-L-Glu)(n+1) + ADP + phosphate + H(+)</text>
        <dbReference type="Rhea" id="RHEA:10580"/>
        <dbReference type="Rhea" id="RHEA-COMP:14738"/>
        <dbReference type="Rhea" id="RHEA-COMP:14740"/>
        <dbReference type="ChEBI" id="CHEBI:15378"/>
        <dbReference type="ChEBI" id="CHEBI:29985"/>
        <dbReference type="ChEBI" id="CHEBI:30616"/>
        <dbReference type="ChEBI" id="CHEBI:43474"/>
        <dbReference type="ChEBI" id="CHEBI:141005"/>
        <dbReference type="ChEBI" id="CHEBI:456216"/>
        <dbReference type="EC" id="6.3.2.17"/>
    </reaction>
</comment>
<dbReference type="InterPro" id="IPR018109">
    <property type="entry name" value="Folylpolyglutamate_synth_CS"/>
</dbReference>
<dbReference type="AlphaFoldDB" id="A0A7T0BXV2"/>
<evidence type="ECO:0000256" key="11">
    <source>
        <dbReference type="ARBA" id="ARBA00022741"/>
    </source>
</evidence>
<evidence type="ECO:0000313" key="25">
    <source>
        <dbReference type="EMBL" id="QPJ62965.1"/>
    </source>
</evidence>
<dbReference type="PANTHER" id="PTHR11136">
    <property type="entry name" value="FOLYLPOLYGLUTAMATE SYNTHASE-RELATED"/>
    <property type="match status" value="1"/>
</dbReference>
<evidence type="ECO:0000256" key="21">
    <source>
        <dbReference type="ARBA" id="ARBA00049161"/>
    </source>
</evidence>
<dbReference type="FunFam" id="3.40.1190.10:FF:000011">
    <property type="entry name" value="Folylpolyglutamate synthase/dihydrofolate synthase"/>
    <property type="match status" value="1"/>
</dbReference>
<gene>
    <name evidence="25" type="ORF">G3M70_14210</name>
</gene>
<evidence type="ECO:0000256" key="8">
    <source>
        <dbReference type="ARBA" id="ARBA00019357"/>
    </source>
</evidence>
<dbReference type="InterPro" id="IPR036615">
    <property type="entry name" value="Mur_ligase_C_dom_sf"/>
</dbReference>
<keyword evidence="12 22" id="KW-0067">ATP-binding</keyword>
<evidence type="ECO:0000256" key="12">
    <source>
        <dbReference type="ARBA" id="ARBA00022840"/>
    </source>
</evidence>
<keyword evidence="11 22" id="KW-0547">Nucleotide-binding</keyword>
<comment type="catalytic activity">
    <reaction evidence="19">
        <text>10-formyltetrahydrofolyl-(gamma-L-Glu)(n) + L-glutamate + ATP = 10-formyltetrahydrofolyl-(gamma-L-Glu)(n+1) + ADP + phosphate + H(+)</text>
        <dbReference type="Rhea" id="RHEA:51904"/>
        <dbReference type="Rhea" id="RHEA-COMP:13088"/>
        <dbReference type="Rhea" id="RHEA-COMP:14300"/>
        <dbReference type="ChEBI" id="CHEBI:15378"/>
        <dbReference type="ChEBI" id="CHEBI:29985"/>
        <dbReference type="ChEBI" id="CHEBI:30616"/>
        <dbReference type="ChEBI" id="CHEBI:43474"/>
        <dbReference type="ChEBI" id="CHEBI:134413"/>
        <dbReference type="ChEBI" id="CHEBI:456216"/>
        <dbReference type="EC" id="6.3.2.17"/>
    </reaction>
</comment>
<dbReference type="Proteomes" id="UP000594688">
    <property type="component" value="Chromosome"/>
</dbReference>
<evidence type="ECO:0000256" key="10">
    <source>
        <dbReference type="ARBA" id="ARBA00022723"/>
    </source>
</evidence>
<keyword evidence="14" id="KW-0289">Folate biosynthesis</keyword>